<dbReference type="AlphaFoldDB" id="A0A151MSG4"/>
<sequence length="129" mass="14911">MSKSRSKGQVQDAMIRLRAIAEHLELMTVATSQEQGVFKEIAKTEQETQEDNMERRRVFTRMEAGTCQCSTFEHPIIEMKNKFKSLTSGEEDPTPQEENVMLCPYRTSVVWLPFVIHSFKKKKKESNAP</sequence>
<proteinExistence type="predicted"/>
<name>A0A151MSG4_ALLMI</name>
<dbReference type="Proteomes" id="UP000050525">
    <property type="component" value="Unassembled WGS sequence"/>
</dbReference>
<accession>A0A151MSG4</accession>
<keyword evidence="2" id="KW-1185">Reference proteome</keyword>
<dbReference type="EMBL" id="AKHW03005172">
    <property type="protein sequence ID" value="KYO27453.1"/>
    <property type="molecule type" value="Genomic_DNA"/>
</dbReference>
<protein>
    <submittedName>
        <fullName evidence="1">Uncharacterized protein</fullName>
    </submittedName>
</protein>
<organism evidence="1 2">
    <name type="scientific">Alligator mississippiensis</name>
    <name type="common">American alligator</name>
    <dbReference type="NCBI Taxonomy" id="8496"/>
    <lineage>
        <taxon>Eukaryota</taxon>
        <taxon>Metazoa</taxon>
        <taxon>Chordata</taxon>
        <taxon>Craniata</taxon>
        <taxon>Vertebrata</taxon>
        <taxon>Euteleostomi</taxon>
        <taxon>Archelosauria</taxon>
        <taxon>Archosauria</taxon>
        <taxon>Crocodylia</taxon>
        <taxon>Alligatoridae</taxon>
        <taxon>Alligatorinae</taxon>
        <taxon>Alligator</taxon>
    </lineage>
</organism>
<comment type="caution">
    <text evidence="1">The sequence shown here is derived from an EMBL/GenBank/DDBJ whole genome shotgun (WGS) entry which is preliminary data.</text>
</comment>
<evidence type="ECO:0000313" key="1">
    <source>
        <dbReference type="EMBL" id="KYO27453.1"/>
    </source>
</evidence>
<evidence type="ECO:0000313" key="2">
    <source>
        <dbReference type="Proteomes" id="UP000050525"/>
    </source>
</evidence>
<gene>
    <name evidence="1" type="ORF">Y1Q_0008582</name>
</gene>
<reference evidence="1 2" key="1">
    <citation type="journal article" date="2012" name="Genome Biol.">
        <title>Sequencing three crocodilian genomes to illuminate the evolution of archosaurs and amniotes.</title>
        <authorList>
            <person name="St John J.A."/>
            <person name="Braun E.L."/>
            <person name="Isberg S.R."/>
            <person name="Miles L.G."/>
            <person name="Chong A.Y."/>
            <person name="Gongora J."/>
            <person name="Dalzell P."/>
            <person name="Moran C."/>
            <person name="Bed'hom B."/>
            <person name="Abzhanov A."/>
            <person name="Burgess S.C."/>
            <person name="Cooksey A.M."/>
            <person name="Castoe T.A."/>
            <person name="Crawford N.G."/>
            <person name="Densmore L.D."/>
            <person name="Drew J.C."/>
            <person name="Edwards S.V."/>
            <person name="Faircloth B.C."/>
            <person name="Fujita M.K."/>
            <person name="Greenwold M.J."/>
            <person name="Hoffmann F.G."/>
            <person name="Howard J.M."/>
            <person name="Iguchi T."/>
            <person name="Janes D.E."/>
            <person name="Khan S.Y."/>
            <person name="Kohno S."/>
            <person name="de Koning A.J."/>
            <person name="Lance S.L."/>
            <person name="McCarthy F.M."/>
            <person name="McCormack J.E."/>
            <person name="Merchant M.E."/>
            <person name="Peterson D.G."/>
            <person name="Pollock D.D."/>
            <person name="Pourmand N."/>
            <person name="Raney B.J."/>
            <person name="Roessler K.A."/>
            <person name="Sanford J.R."/>
            <person name="Sawyer R.H."/>
            <person name="Schmidt C.J."/>
            <person name="Triplett E.W."/>
            <person name="Tuberville T.D."/>
            <person name="Venegas-Anaya M."/>
            <person name="Howard J.T."/>
            <person name="Jarvis E.D."/>
            <person name="Guillette L.J.Jr."/>
            <person name="Glenn T.C."/>
            <person name="Green R.E."/>
            <person name="Ray D.A."/>
        </authorList>
    </citation>
    <scope>NUCLEOTIDE SEQUENCE [LARGE SCALE GENOMIC DNA]</scope>
    <source>
        <strain evidence="1">KSC_2009_1</strain>
    </source>
</reference>